<keyword evidence="4" id="KW-1133">Transmembrane helix</keyword>
<evidence type="ECO:0000256" key="4">
    <source>
        <dbReference type="SAM" id="Phobius"/>
    </source>
</evidence>
<dbReference type="AlphaFoldDB" id="A0A5C5UGB4"/>
<evidence type="ECO:0000313" key="7">
    <source>
        <dbReference type="Proteomes" id="UP000320791"/>
    </source>
</evidence>
<keyword evidence="2" id="KW-0560">Oxidoreductase</keyword>
<feature type="domain" description="FAD/NAD(P)-binding" evidence="5">
    <location>
        <begin position="8"/>
        <end position="146"/>
    </location>
</feature>
<dbReference type="EMBL" id="VOHM01000014">
    <property type="protein sequence ID" value="TWT24959.1"/>
    <property type="molecule type" value="Genomic_DNA"/>
</dbReference>
<proteinExistence type="predicted"/>
<comment type="caution">
    <text evidence="6">The sequence shown here is derived from an EMBL/GenBank/DDBJ whole genome shotgun (WGS) entry which is preliminary data.</text>
</comment>
<keyword evidence="4" id="KW-0812">Transmembrane</keyword>
<dbReference type="PRINTS" id="PR00368">
    <property type="entry name" value="FADPNR"/>
</dbReference>
<dbReference type="GO" id="GO:0004791">
    <property type="term" value="F:thioredoxin-disulfide reductase (NADPH) activity"/>
    <property type="evidence" value="ECO:0007669"/>
    <property type="project" value="UniProtKB-EC"/>
</dbReference>
<gene>
    <name evidence="6" type="ORF">FRX94_07405</name>
</gene>
<evidence type="ECO:0000259" key="5">
    <source>
        <dbReference type="Pfam" id="PF07992"/>
    </source>
</evidence>
<dbReference type="Gene3D" id="3.50.50.60">
    <property type="entry name" value="FAD/NAD(P)-binding domain"/>
    <property type="match status" value="2"/>
</dbReference>
<dbReference type="InterPro" id="IPR036188">
    <property type="entry name" value="FAD/NAD-bd_sf"/>
</dbReference>
<evidence type="ECO:0000313" key="6">
    <source>
        <dbReference type="EMBL" id="TWT24959.1"/>
    </source>
</evidence>
<dbReference type="Pfam" id="PF07992">
    <property type="entry name" value="Pyr_redox_2"/>
    <property type="match status" value="2"/>
</dbReference>
<organism evidence="6 7">
    <name type="scientific">Corynebacterium canis</name>
    <dbReference type="NCBI Taxonomy" id="679663"/>
    <lineage>
        <taxon>Bacteria</taxon>
        <taxon>Bacillati</taxon>
        <taxon>Actinomycetota</taxon>
        <taxon>Actinomycetes</taxon>
        <taxon>Mycobacteriales</taxon>
        <taxon>Corynebacteriaceae</taxon>
        <taxon>Corynebacterium</taxon>
    </lineage>
</organism>
<evidence type="ECO:0000256" key="3">
    <source>
        <dbReference type="ARBA" id="ARBA00048132"/>
    </source>
</evidence>
<keyword evidence="4" id="KW-0472">Membrane</keyword>
<comment type="catalytic activity">
    <reaction evidence="3">
        <text>[thioredoxin]-dithiol + NADP(+) = [thioredoxin]-disulfide + NADPH + H(+)</text>
        <dbReference type="Rhea" id="RHEA:20345"/>
        <dbReference type="Rhea" id="RHEA-COMP:10698"/>
        <dbReference type="Rhea" id="RHEA-COMP:10700"/>
        <dbReference type="ChEBI" id="CHEBI:15378"/>
        <dbReference type="ChEBI" id="CHEBI:29950"/>
        <dbReference type="ChEBI" id="CHEBI:50058"/>
        <dbReference type="ChEBI" id="CHEBI:57783"/>
        <dbReference type="ChEBI" id="CHEBI:58349"/>
        <dbReference type="EC" id="1.8.1.9"/>
    </reaction>
</comment>
<dbReference type="PRINTS" id="PR00469">
    <property type="entry name" value="PNDRDTASEII"/>
</dbReference>
<dbReference type="PANTHER" id="PTHR48105">
    <property type="entry name" value="THIOREDOXIN REDUCTASE 1-RELATED-RELATED"/>
    <property type="match status" value="1"/>
</dbReference>
<evidence type="ECO:0000256" key="2">
    <source>
        <dbReference type="ARBA" id="ARBA00023002"/>
    </source>
</evidence>
<name>A0A5C5UGB4_9CORY</name>
<reference evidence="6 7" key="1">
    <citation type="submission" date="2019-08" db="EMBL/GenBank/DDBJ databases">
        <authorList>
            <person name="Lei W."/>
        </authorList>
    </citation>
    <scope>NUCLEOTIDE SEQUENCE [LARGE SCALE GENOMIC DNA]</scope>
    <source>
        <strain evidence="6 7">CCUG 58627</strain>
    </source>
</reference>
<dbReference type="OrthoDB" id="9786503at2"/>
<feature type="domain" description="FAD/NAD(P)-binding" evidence="5">
    <location>
        <begin position="193"/>
        <end position="270"/>
    </location>
</feature>
<protein>
    <submittedName>
        <fullName evidence="6">NAD(P)/FAD-dependent oxidoreductase</fullName>
    </submittedName>
</protein>
<dbReference type="SUPFAM" id="SSF51905">
    <property type="entry name" value="FAD/NAD(P)-binding domain"/>
    <property type="match status" value="1"/>
</dbReference>
<dbReference type="Proteomes" id="UP000320791">
    <property type="component" value="Unassembled WGS sequence"/>
</dbReference>
<dbReference type="InterPro" id="IPR023753">
    <property type="entry name" value="FAD/NAD-binding_dom"/>
</dbReference>
<evidence type="ECO:0000256" key="1">
    <source>
        <dbReference type="ARBA" id="ARBA00022630"/>
    </source>
</evidence>
<feature type="transmembrane region" description="Helical" evidence="4">
    <location>
        <begin position="6"/>
        <end position="26"/>
    </location>
</feature>
<dbReference type="RefSeq" id="WP_146324495.1">
    <property type="nucleotide sequence ID" value="NZ_BAABLR010000071.1"/>
</dbReference>
<keyword evidence="1" id="KW-0285">Flavoprotein</keyword>
<sequence>MTDNDVVFDVAIVGGGAAGLSAALVLGRQQRHVLLLDSGDPRNAASPAIHMVLTRDGISPDEFFRLGRAELDEFPGVQRRSAVVERIGGQQGAFEVTFAGRTVRAKYVLLATGQHDQLGSLPGLSERWGRGVYHCSYCHGFESLDAKIAVLAVRPMDAMIARYLRDRFSQDVVLCTQGLAVDPVPGVSLIDVPVTRITGAEPALQLQLANGDTLECNRVFYRPDATQSNRLAADLGCESNADWAAVTVDAQHQTSVPGVYAVGDCAMNRAAPVPLGFVAAGMGEGQRAAMWIDQALFAETLSHTG</sequence>
<dbReference type="InterPro" id="IPR050097">
    <property type="entry name" value="Ferredoxin-NADP_redctase_2"/>
</dbReference>
<keyword evidence="7" id="KW-1185">Reference proteome</keyword>
<accession>A0A5C5UGB4</accession>